<evidence type="ECO:0000256" key="8">
    <source>
        <dbReference type="ARBA" id="ARBA00023264"/>
    </source>
</evidence>
<dbReference type="GO" id="GO:0006633">
    <property type="term" value="P:fatty acid biosynthetic process"/>
    <property type="evidence" value="ECO:0007669"/>
    <property type="project" value="InterPro"/>
</dbReference>
<keyword evidence="4" id="KW-0444">Lipid biosynthesis</keyword>
<dbReference type="InterPro" id="IPR003664">
    <property type="entry name" value="FA_synthesis"/>
</dbReference>
<dbReference type="InterPro" id="IPR012281">
    <property type="entry name" value="Phospholipid_synth_PlsX-like"/>
</dbReference>
<gene>
    <name evidence="11" type="ORF">B1A_21118</name>
</gene>
<dbReference type="GO" id="GO:0005737">
    <property type="term" value="C:cytoplasm"/>
    <property type="evidence" value="ECO:0007669"/>
    <property type="project" value="UniProtKB-SubCell"/>
</dbReference>
<comment type="subcellular location">
    <subcellularLocation>
        <location evidence="2">Cytoplasm</location>
    </subcellularLocation>
</comment>
<dbReference type="EMBL" id="AUZX01015604">
    <property type="protein sequence ID" value="EQD28569.1"/>
    <property type="molecule type" value="Genomic_DNA"/>
</dbReference>
<organism evidence="11">
    <name type="scientific">mine drainage metagenome</name>
    <dbReference type="NCBI Taxonomy" id="410659"/>
    <lineage>
        <taxon>unclassified sequences</taxon>
        <taxon>metagenomes</taxon>
        <taxon>ecological metagenomes</taxon>
    </lineage>
</organism>
<keyword evidence="7" id="KW-0594">Phospholipid biosynthesis</keyword>
<reference evidence="11" key="2">
    <citation type="journal article" date="2014" name="ISME J.">
        <title>Microbial stratification in low pH oxic and suboxic macroscopic growths along an acid mine drainage.</title>
        <authorList>
            <person name="Mendez-Garcia C."/>
            <person name="Mesa V."/>
            <person name="Sprenger R.R."/>
            <person name="Richter M."/>
            <person name="Diez M.S."/>
            <person name="Solano J."/>
            <person name="Bargiela R."/>
            <person name="Golyshina O.V."/>
            <person name="Manteca A."/>
            <person name="Ramos J.L."/>
            <person name="Gallego J.R."/>
            <person name="Llorente I."/>
            <person name="Martins Dos Santos V.A."/>
            <person name="Jensen O.N."/>
            <person name="Pelaez A.I."/>
            <person name="Sanchez J."/>
            <person name="Ferrer M."/>
        </authorList>
    </citation>
    <scope>NUCLEOTIDE SEQUENCE</scope>
</reference>
<keyword evidence="5" id="KW-0808">Transferase</keyword>
<keyword evidence="6" id="KW-0443">Lipid metabolism</keyword>
<evidence type="ECO:0000256" key="3">
    <source>
        <dbReference type="ARBA" id="ARBA00022490"/>
    </source>
</evidence>
<sequence>AFPLLEVANSINFIGNVEGRDVMSENVDVIVCDGFVGNVVLKTLEGSMKTLAKAIFGALGSGEDGSKILDLALPKLFPILDQLDPDTHGGAMLLGVNGICIISHGSSSPKAIYNAIVTSMRLAEHDLAAKLAKSVLL</sequence>
<keyword evidence="3" id="KW-0963">Cytoplasm</keyword>
<protein>
    <recommendedName>
        <fullName evidence="9">phosphate acyltransferase</fullName>
        <ecNumber evidence="9">2.3.1.274</ecNumber>
    </recommendedName>
</protein>
<evidence type="ECO:0000256" key="9">
    <source>
        <dbReference type="ARBA" id="ARBA00024069"/>
    </source>
</evidence>
<evidence type="ECO:0000256" key="10">
    <source>
        <dbReference type="ARBA" id="ARBA00046608"/>
    </source>
</evidence>
<evidence type="ECO:0000313" key="11">
    <source>
        <dbReference type="EMBL" id="EQD28569.1"/>
    </source>
</evidence>
<dbReference type="EC" id="2.3.1.274" evidence="9"/>
<feature type="non-terminal residue" evidence="11">
    <location>
        <position position="1"/>
    </location>
</feature>
<dbReference type="Pfam" id="PF02504">
    <property type="entry name" value="FA_synthesis"/>
    <property type="match status" value="1"/>
</dbReference>
<keyword evidence="8" id="KW-1208">Phospholipid metabolism</keyword>
<comment type="catalytic activity">
    <reaction evidence="1">
        <text>a fatty acyl-[ACP] + phosphate = an acyl phosphate + holo-[ACP]</text>
        <dbReference type="Rhea" id="RHEA:42292"/>
        <dbReference type="Rhea" id="RHEA-COMP:9685"/>
        <dbReference type="Rhea" id="RHEA-COMP:14125"/>
        <dbReference type="ChEBI" id="CHEBI:43474"/>
        <dbReference type="ChEBI" id="CHEBI:59918"/>
        <dbReference type="ChEBI" id="CHEBI:64479"/>
        <dbReference type="ChEBI" id="CHEBI:138651"/>
        <dbReference type="EC" id="2.3.1.274"/>
    </reaction>
</comment>
<evidence type="ECO:0000256" key="7">
    <source>
        <dbReference type="ARBA" id="ARBA00023209"/>
    </source>
</evidence>
<reference evidence="11" key="1">
    <citation type="submission" date="2013-08" db="EMBL/GenBank/DDBJ databases">
        <authorList>
            <person name="Mendez C."/>
            <person name="Richter M."/>
            <person name="Ferrer M."/>
            <person name="Sanchez J."/>
        </authorList>
    </citation>
    <scope>NUCLEOTIDE SEQUENCE</scope>
</reference>
<proteinExistence type="predicted"/>
<evidence type="ECO:0000256" key="1">
    <source>
        <dbReference type="ARBA" id="ARBA00001232"/>
    </source>
</evidence>
<dbReference type="GO" id="GO:0043811">
    <property type="term" value="F:phosphate:acyl-[acyl carrier protein] acyltransferase activity"/>
    <property type="evidence" value="ECO:0007669"/>
    <property type="project" value="UniProtKB-EC"/>
</dbReference>
<dbReference type="PANTHER" id="PTHR30100:SF1">
    <property type="entry name" value="PHOSPHATE ACYLTRANSFERASE"/>
    <property type="match status" value="1"/>
</dbReference>
<comment type="subunit">
    <text evidence="10">Homodimer. Probably interacts with PlsY.</text>
</comment>
<evidence type="ECO:0000256" key="4">
    <source>
        <dbReference type="ARBA" id="ARBA00022516"/>
    </source>
</evidence>
<dbReference type="GO" id="GO:0008654">
    <property type="term" value="P:phospholipid biosynthetic process"/>
    <property type="evidence" value="ECO:0007669"/>
    <property type="project" value="UniProtKB-KW"/>
</dbReference>
<comment type="caution">
    <text evidence="11">The sequence shown here is derived from an EMBL/GenBank/DDBJ whole genome shotgun (WGS) entry which is preliminary data.</text>
</comment>
<accession>T0ZIM8</accession>
<dbReference type="AlphaFoldDB" id="T0ZIM8"/>
<dbReference type="SUPFAM" id="SSF53659">
    <property type="entry name" value="Isocitrate/Isopropylmalate dehydrogenase-like"/>
    <property type="match status" value="1"/>
</dbReference>
<evidence type="ECO:0000256" key="6">
    <source>
        <dbReference type="ARBA" id="ARBA00023098"/>
    </source>
</evidence>
<name>T0ZIM8_9ZZZZ</name>
<evidence type="ECO:0000256" key="5">
    <source>
        <dbReference type="ARBA" id="ARBA00022679"/>
    </source>
</evidence>
<dbReference type="Gene3D" id="3.40.718.10">
    <property type="entry name" value="Isopropylmalate Dehydrogenase"/>
    <property type="match status" value="1"/>
</dbReference>
<dbReference type="PANTHER" id="PTHR30100">
    <property type="entry name" value="FATTY ACID/PHOSPHOLIPID SYNTHESIS PROTEIN PLSX"/>
    <property type="match status" value="1"/>
</dbReference>
<evidence type="ECO:0000256" key="2">
    <source>
        <dbReference type="ARBA" id="ARBA00004496"/>
    </source>
</evidence>